<dbReference type="Proteomes" id="UP000008022">
    <property type="component" value="Unassembled WGS sequence"/>
</dbReference>
<evidence type="ECO:0000313" key="1">
    <source>
        <dbReference type="EnsemblPlants" id="ORUFI08G22630.1"/>
    </source>
</evidence>
<reference evidence="1" key="2">
    <citation type="submission" date="2015-06" db="UniProtKB">
        <authorList>
            <consortium name="EnsemblPlants"/>
        </authorList>
    </citation>
    <scope>IDENTIFICATION</scope>
</reference>
<keyword evidence="2" id="KW-1185">Reference proteome</keyword>
<sequence>MAAMGGGAGGGGRGPRDMRLTMQEAAKKLSLWDSATFRPILTHVELEPILAAAGFVALPTPPPPTAAPADDDAGRRRGGRGAAGGYAFVGVAAAGRRRRSGNAAVAAGVGWLGPRPRLPCPRVDALHLRTYQAFLGAVEFYLGALRVASLFHVRCMPVTTAQDRVFDKVFRVMRSHGVEDDGLIVYRDGTLDDATYAVCSEHSPVQDVGYHVIPGNTCVELGYLKSGRIAGNCDEETCCRGGAAAADIARARKLEPQ</sequence>
<dbReference type="Gramene" id="ORUFI08G22630.1">
    <property type="protein sequence ID" value="ORUFI08G22630.1"/>
    <property type="gene ID" value="ORUFI08G22630"/>
</dbReference>
<dbReference type="EnsemblPlants" id="ORUFI08G22630.1">
    <property type="protein sequence ID" value="ORUFI08G22630.1"/>
    <property type="gene ID" value="ORUFI08G22630"/>
</dbReference>
<dbReference type="OMA" id="FHVRLMP"/>
<accession>A0A0E0QL43</accession>
<evidence type="ECO:0000313" key="2">
    <source>
        <dbReference type="Proteomes" id="UP000008022"/>
    </source>
</evidence>
<dbReference type="AlphaFoldDB" id="A0A0E0QL43"/>
<protein>
    <submittedName>
        <fullName evidence="1">Uncharacterized protein</fullName>
    </submittedName>
</protein>
<organism evidence="1 2">
    <name type="scientific">Oryza rufipogon</name>
    <name type="common">Brownbeard rice</name>
    <name type="synonym">Asian wild rice</name>
    <dbReference type="NCBI Taxonomy" id="4529"/>
    <lineage>
        <taxon>Eukaryota</taxon>
        <taxon>Viridiplantae</taxon>
        <taxon>Streptophyta</taxon>
        <taxon>Embryophyta</taxon>
        <taxon>Tracheophyta</taxon>
        <taxon>Spermatophyta</taxon>
        <taxon>Magnoliopsida</taxon>
        <taxon>Liliopsida</taxon>
        <taxon>Poales</taxon>
        <taxon>Poaceae</taxon>
        <taxon>BOP clade</taxon>
        <taxon>Oryzoideae</taxon>
        <taxon>Oryzeae</taxon>
        <taxon>Oryzinae</taxon>
        <taxon>Oryza</taxon>
    </lineage>
</organism>
<proteinExistence type="predicted"/>
<name>A0A0E0QL43_ORYRU</name>
<dbReference type="STRING" id="4529.A0A0E0QL43"/>
<reference evidence="2" key="1">
    <citation type="submission" date="2013-06" db="EMBL/GenBank/DDBJ databases">
        <authorList>
            <person name="Zhao Q."/>
        </authorList>
    </citation>
    <scope>NUCLEOTIDE SEQUENCE</scope>
    <source>
        <strain evidence="2">cv. W1943</strain>
    </source>
</reference>
<dbReference type="eggNOG" id="ENOG502RZPM">
    <property type="taxonomic scope" value="Eukaryota"/>
</dbReference>
<dbReference type="HOGENOM" id="CLU_101583_0_0_1"/>